<evidence type="ECO:0000313" key="21">
    <source>
        <dbReference type="Proteomes" id="UP000182350"/>
    </source>
</evidence>
<evidence type="ECO:0000256" key="11">
    <source>
        <dbReference type="ARBA" id="ARBA00036904"/>
    </source>
</evidence>
<dbReference type="InterPro" id="IPR022998">
    <property type="entry name" value="ThiamineP_synth_TenI"/>
</dbReference>
<evidence type="ECO:0000256" key="17">
    <source>
        <dbReference type="PIRSR" id="PIRSR603561-1"/>
    </source>
</evidence>
<reference evidence="20 21" key="1">
    <citation type="submission" date="2016-11" db="EMBL/GenBank/DDBJ databases">
        <authorList>
            <person name="Jaros S."/>
            <person name="Januszkiewicz K."/>
            <person name="Wedrychowicz H."/>
        </authorList>
    </citation>
    <scope>NUCLEOTIDE SEQUENCE [LARGE SCALE GENOMIC DNA]</scope>
    <source>
        <strain evidence="20 21">DSM 21637</strain>
    </source>
</reference>
<evidence type="ECO:0000256" key="7">
    <source>
        <dbReference type="ARBA" id="ARBA00022801"/>
    </source>
</evidence>
<keyword evidence="9" id="KW-0234">DNA repair</keyword>
<comment type="similarity">
    <text evidence="2">Belongs to the Nudix hydrolase family.</text>
</comment>
<feature type="domain" description="Nudix hydrolase" evidence="19">
    <location>
        <begin position="3"/>
        <end position="131"/>
    </location>
</feature>
<evidence type="ECO:0000256" key="6">
    <source>
        <dbReference type="ARBA" id="ARBA00022763"/>
    </source>
</evidence>
<dbReference type="GO" id="GO:0044715">
    <property type="term" value="F:8-oxo-dGDP phosphatase activity"/>
    <property type="evidence" value="ECO:0007669"/>
    <property type="project" value="TreeGrafter"/>
</dbReference>
<dbReference type="InterPro" id="IPR000086">
    <property type="entry name" value="NUDIX_hydrolase_dom"/>
</dbReference>
<dbReference type="NCBIfam" id="TIGR00586">
    <property type="entry name" value="mutt"/>
    <property type="match status" value="1"/>
</dbReference>
<dbReference type="GO" id="GO:0006260">
    <property type="term" value="P:DNA replication"/>
    <property type="evidence" value="ECO:0007669"/>
    <property type="project" value="UniProtKB-KW"/>
</dbReference>
<keyword evidence="4" id="KW-0235">DNA replication</keyword>
<dbReference type="Gene3D" id="3.20.20.70">
    <property type="entry name" value="Aldolase class I"/>
    <property type="match status" value="1"/>
</dbReference>
<dbReference type="SUPFAM" id="SSF51391">
    <property type="entry name" value="Thiamin phosphate synthase"/>
    <property type="match status" value="1"/>
</dbReference>
<evidence type="ECO:0000256" key="1">
    <source>
        <dbReference type="ARBA" id="ARBA00001946"/>
    </source>
</evidence>
<evidence type="ECO:0000256" key="3">
    <source>
        <dbReference type="ARBA" id="ARBA00022457"/>
    </source>
</evidence>
<dbReference type="GO" id="GO:0035539">
    <property type="term" value="F:8-oxo-7,8-dihydrodeoxyguanosine triphosphate pyrophosphatase activity"/>
    <property type="evidence" value="ECO:0007669"/>
    <property type="project" value="UniProtKB-EC"/>
</dbReference>
<dbReference type="PANTHER" id="PTHR47707:SF1">
    <property type="entry name" value="NUDIX HYDROLASE FAMILY PROTEIN"/>
    <property type="match status" value="1"/>
</dbReference>
<evidence type="ECO:0000256" key="14">
    <source>
        <dbReference type="ARBA" id="ARBA00041592"/>
    </source>
</evidence>
<evidence type="ECO:0000256" key="8">
    <source>
        <dbReference type="ARBA" id="ARBA00022842"/>
    </source>
</evidence>
<evidence type="ECO:0000256" key="9">
    <source>
        <dbReference type="ARBA" id="ARBA00023204"/>
    </source>
</evidence>
<comment type="catalytic activity">
    <reaction evidence="10">
        <text>8-oxo-dGTP + H2O = 8-oxo-dGMP + diphosphate + H(+)</text>
        <dbReference type="Rhea" id="RHEA:31575"/>
        <dbReference type="ChEBI" id="CHEBI:15377"/>
        <dbReference type="ChEBI" id="CHEBI:15378"/>
        <dbReference type="ChEBI" id="CHEBI:33019"/>
        <dbReference type="ChEBI" id="CHEBI:63224"/>
        <dbReference type="ChEBI" id="CHEBI:77896"/>
        <dbReference type="EC" id="3.6.1.55"/>
    </reaction>
</comment>
<dbReference type="GO" id="GO:0044716">
    <property type="term" value="F:8-oxo-GDP phosphatase activity"/>
    <property type="evidence" value="ECO:0007669"/>
    <property type="project" value="TreeGrafter"/>
</dbReference>
<evidence type="ECO:0000256" key="16">
    <source>
        <dbReference type="ARBA" id="ARBA00042798"/>
    </source>
</evidence>
<keyword evidence="5 18" id="KW-0479">Metal-binding</keyword>
<keyword evidence="3" id="KW-0515">Mutator protein</keyword>
<dbReference type="InterPro" id="IPR020084">
    <property type="entry name" value="NUDIX_hydrolase_CS"/>
</dbReference>
<protein>
    <recommendedName>
        <fullName evidence="13">8-oxo-dGTP diphosphatase</fullName>
        <ecNumber evidence="12">3.6.1.55</ecNumber>
    </recommendedName>
    <alternativeName>
        <fullName evidence="16">7,8-dihydro-8-oxoguanine-triphosphatase</fullName>
    </alternativeName>
    <alternativeName>
        <fullName evidence="15">Mutator protein MutT</fullName>
    </alternativeName>
    <alternativeName>
        <fullName evidence="14">dGTP pyrophosphohydrolase</fullName>
    </alternativeName>
</protein>
<dbReference type="InterPro" id="IPR029119">
    <property type="entry name" value="MutY_C"/>
</dbReference>
<keyword evidence="6" id="KW-0227">DNA damage</keyword>
<feature type="binding site" evidence="17">
    <location>
        <begin position="35"/>
        <end position="38"/>
    </location>
    <ligand>
        <name>8-oxo-dGTP</name>
        <dbReference type="ChEBI" id="CHEBI:77896"/>
    </ligand>
</feature>
<feature type="binding site" evidence="18">
    <location>
        <position position="38"/>
    </location>
    <ligand>
        <name>Mg(2+)</name>
        <dbReference type="ChEBI" id="CHEBI:18420"/>
    </ligand>
</feature>
<dbReference type="GO" id="GO:0008413">
    <property type="term" value="F:8-oxo-7,8-dihydroguanosine triphosphate pyrophosphatase activity"/>
    <property type="evidence" value="ECO:0007669"/>
    <property type="project" value="InterPro"/>
</dbReference>
<dbReference type="RefSeq" id="WP_072324530.1">
    <property type="nucleotide sequence ID" value="NZ_FPJW01000001.1"/>
</dbReference>
<dbReference type="InterPro" id="IPR047127">
    <property type="entry name" value="MutT-like"/>
</dbReference>
<comment type="catalytic activity">
    <reaction evidence="11">
        <text>8-oxo-GTP + H2O = 8-oxo-GMP + diphosphate + H(+)</text>
        <dbReference type="Rhea" id="RHEA:67616"/>
        <dbReference type="ChEBI" id="CHEBI:15377"/>
        <dbReference type="ChEBI" id="CHEBI:15378"/>
        <dbReference type="ChEBI" id="CHEBI:33019"/>
        <dbReference type="ChEBI" id="CHEBI:143553"/>
        <dbReference type="ChEBI" id="CHEBI:145694"/>
    </reaction>
</comment>
<dbReference type="PANTHER" id="PTHR47707">
    <property type="entry name" value="8-OXO-DGTP DIPHOSPHATASE"/>
    <property type="match status" value="1"/>
</dbReference>
<dbReference type="SUPFAM" id="SSF55811">
    <property type="entry name" value="Nudix"/>
    <property type="match status" value="1"/>
</dbReference>
<dbReference type="STRING" id="1122209.SAMN02745752_00293"/>
<dbReference type="CDD" id="cd03425">
    <property type="entry name" value="NUDIX_MutT_NudA_like"/>
    <property type="match status" value="1"/>
</dbReference>
<feature type="binding site" evidence="17">
    <location>
        <position position="120"/>
    </location>
    <ligand>
        <name>8-oxo-dGTP</name>
        <dbReference type="ChEBI" id="CHEBI:77896"/>
    </ligand>
</feature>
<name>A0A1K1TTX8_9GAMM</name>
<dbReference type="OrthoDB" id="9810648at2"/>
<keyword evidence="8 18" id="KW-0460">Magnesium</keyword>
<feature type="binding site" evidence="17">
    <location>
        <position position="24"/>
    </location>
    <ligand>
        <name>8-oxo-dGTP</name>
        <dbReference type="ChEBI" id="CHEBI:77896"/>
    </ligand>
</feature>
<evidence type="ECO:0000259" key="19">
    <source>
        <dbReference type="PROSITE" id="PS51462"/>
    </source>
</evidence>
<dbReference type="EMBL" id="FPJW01000001">
    <property type="protein sequence ID" value="SFX03507.1"/>
    <property type="molecule type" value="Genomic_DNA"/>
</dbReference>
<dbReference type="InterPro" id="IPR003561">
    <property type="entry name" value="Mutator_MutT"/>
</dbReference>
<evidence type="ECO:0000256" key="10">
    <source>
        <dbReference type="ARBA" id="ARBA00035861"/>
    </source>
</evidence>
<dbReference type="Gene3D" id="3.90.79.10">
    <property type="entry name" value="Nucleoside Triphosphate Pyrophosphohydrolase"/>
    <property type="match status" value="1"/>
</dbReference>
<evidence type="ECO:0000313" key="20">
    <source>
        <dbReference type="EMBL" id="SFX03507.1"/>
    </source>
</evidence>
<dbReference type="InterPro" id="IPR036206">
    <property type="entry name" value="ThiamineP_synth_sf"/>
</dbReference>
<dbReference type="GO" id="GO:0046872">
    <property type="term" value="F:metal ion binding"/>
    <property type="evidence" value="ECO:0007669"/>
    <property type="project" value="UniProtKB-KW"/>
</dbReference>
<dbReference type="CDD" id="cd00564">
    <property type="entry name" value="TMP_TenI"/>
    <property type="match status" value="1"/>
</dbReference>
<dbReference type="NCBIfam" id="NF006530">
    <property type="entry name" value="PRK08999.1"/>
    <property type="match status" value="1"/>
</dbReference>
<sequence>MPQPLLVAAAAIINEQGQVLIARRPVNADQGGLWEFPGGKLAPYETGLQALKREIHEELGIEIQKARPLIRVRHEYPGKTVLLDVWKVLDFSGEPWGREGQPVRWVDMQDLGDYSFPAANRPILNAIRLPDQYMVTGDFASPEMALQRLHQALEQGIRLVQLRAPQLDAEAYRLVAQQFLEACRKANAQLLLNADPALLEQVDADGVHLNSARLAAFHHRPVSSNKWLSVACHDLASLKKAETLQADLATLSPIQVTSCHPDVAPLGWQAFQELIKQVRMPVYALGGMSPTDRDRVFGLGGQGVAGISCYWSS</sequence>
<evidence type="ECO:0000256" key="5">
    <source>
        <dbReference type="ARBA" id="ARBA00022723"/>
    </source>
</evidence>
<dbReference type="InterPro" id="IPR015797">
    <property type="entry name" value="NUDIX_hydrolase-like_dom_sf"/>
</dbReference>
<dbReference type="AlphaFoldDB" id="A0A1K1TTX8"/>
<evidence type="ECO:0000256" key="2">
    <source>
        <dbReference type="ARBA" id="ARBA00005582"/>
    </source>
</evidence>
<comment type="cofactor">
    <cofactor evidence="1 18">
        <name>Mg(2+)</name>
        <dbReference type="ChEBI" id="CHEBI:18420"/>
    </cofactor>
</comment>
<evidence type="ECO:0000256" key="13">
    <source>
        <dbReference type="ARBA" id="ARBA00040794"/>
    </source>
</evidence>
<evidence type="ECO:0000256" key="12">
    <source>
        <dbReference type="ARBA" id="ARBA00038905"/>
    </source>
</evidence>
<proteinExistence type="inferred from homology"/>
<dbReference type="FunFam" id="3.90.79.10:FF:000014">
    <property type="entry name" value="8-oxo-dGTP diphosphatase MutT"/>
    <property type="match status" value="1"/>
</dbReference>
<dbReference type="PROSITE" id="PS51462">
    <property type="entry name" value="NUDIX"/>
    <property type="match status" value="1"/>
</dbReference>
<evidence type="ECO:0000256" key="15">
    <source>
        <dbReference type="ARBA" id="ARBA00041979"/>
    </source>
</evidence>
<dbReference type="InterPro" id="IPR013785">
    <property type="entry name" value="Aldolase_TIM"/>
</dbReference>
<keyword evidence="7" id="KW-0378">Hydrolase</keyword>
<dbReference type="PROSITE" id="PS00893">
    <property type="entry name" value="NUDIX_BOX"/>
    <property type="match status" value="1"/>
</dbReference>
<accession>A0A1K1TTX8</accession>
<evidence type="ECO:0000256" key="4">
    <source>
        <dbReference type="ARBA" id="ARBA00022705"/>
    </source>
</evidence>
<dbReference type="Pfam" id="PF14815">
    <property type="entry name" value="NUDIX_4"/>
    <property type="match status" value="1"/>
</dbReference>
<dbReference type="EC" id="3.6.1.55" evidence="12"/>
<organism evidence="20 21">
    <name type="scientific">Marinospirillum alkaliphilum DSM 21637</name>
    <dbReference type="NCBI Taxonomy" id="1122209"/>
    <lineage>
        <taxon>Bacteria</taxon>
        <taxon>Pseudomonadati</taxon>
        <taxon>Pseudomonadota</taxon>
        <taxon>Gammaproteobacteria</taxon>
        <taxon>Oceanospirillales</taxon>
        <taxon>Oceanospirillaceae</taxon>
        <taxon>Marinospirillum</taxon>
    </lineage>
</organism>
<feature type="binding site" evidence="18">
    <location>
        <position position="58"/>
    </location>
    <ligand>
        <name>Mg(2+)</name>
        <dbReference type="ChEBI" id="CHEBI:18420"/>
    </ligand>
</feature>
<dbReference type="Proteomes" id="UP000182350">
    <property type="component" value="Unassembled WGS sequence"/>
</dbReference>
<keyword evidence="21" id="KW-1185">Reference proteome</keyword>
<evidence type="ECO:0000256" key="18">
    <source>
        <dbReference type="PIRSR" id="PIRSR603561-2"/>
    </source>
</evidence>
<gene>
    <name evidence="20" type="ORF">SAMN02745752_00293</name>
</gene>
<dbReference type="GO" id="GO:0009228">
    <property type="term" value="P:thiamine biosynthetic process"/>
    <property type="evidence" value="ECO:0007669"/>
    <property type="project" value="UniProtKB-KW"/>
</dbReference>
<dbReference type="GO" id="GO:0006281">
    <property type="term" value="P:DNA repair"/>
    <property type="evidence" value="ECO:0007669"/>
    <property type="project" value="UniProtKB-KW"/>
</dbReference>
<dbReference type="Pfam" id="PF02581">
    <property type="entry name" value="TMP-TENI"/>
    <property type="match status" value="1"/>
</dbReference>